<evidence type="ECO:0000313" key="1">
    <source>
        <dbReference type="EMBL" id="EIC95304.1"/>
    </source>
</evidence>
<keyword evidence="1" id="KW-0378">Hydrolase</keyword>
<dbReference type="PATRIC" id="fig|1095750.3.peg.1905"/>
<organism evidence="1 2">
    <name type="scientific">Lachnoanaerobaculum saburreum F0468</name>
    <dbReference type="NCBI Taxonomy" id="1095750"/>
    <lineage>
        <taxon>Bacteria</taxon>
        <taxon>Bacillati</taxon>
        <taxon>Bacillota</taxon>
        <taxon>Clostridia</taxon>
        <taxon>Lachnospirales</taxon>
        <taxon>Lachnospiraceae</taxon>
        <taxon>Lachnoanaerobaculum</taxon>
    </lineage>
</organism>
<dbReference type="Proteomes" id="UP000005039">
    <property type="component" value="Unassembled WGS sequence"/>
</dbReference>
<dbReference type="RefSeq" id="WP_008754413.1">
    <property type="nucleotide sequence ID" value="NZ_AJGH01000088.1"/>
</dbReference>
<accession>I0R6J6</accession>
<proteinExistence type="predicted"/>
<dbReference type="OrthoDB" id="1551452at2"/>
<keyword evidence="1" id="KW-0540">Nuclease</keyword>
<evidence type="ECO:0000313" key="2">
    <source>
        <dbReference type="Proteomes" id="UP000005039"/>
    </source>
</evidence>
<dbReference type="EMBL" id="AJGH01000088">
    <property type="protein sequence ID" value="EIC95304.1"/>
    <property type="molecule type" value="Genomic_DNA"/>
</dbReference>
<keyword evidence="2" id="KW-1185">Reference proteome</keyword>
<gene>
    <name evidence="1" type="ORF">HMPREF9970_0512</name>
</gene>
<name>I0R6J6_9FIRM</name>
<keyword evidence="1" id="KW-0255">Endonuclease</keyword>
<sequence>MLKGNKGEWSEVYVLLRLLADGKIYAADSELNKLEDVYFPIIKIIREETKGEVKEYNAGEMISIYINGSKVKELPATEFESESGNLLNEINSKDSKGAFSVESTQNFMDKIFCYKLSAPATDKSDITVKIIDVNTGYSPTVGFSIKSELGSSPTLLNAGKTTNFIYKIVHNHPDLIRETNGIYKVSGGKNHTDVRGRINKIIKENGTLEYRKMNNQIFEDNLVLIDSNMDRIIAETLLYFYKDGISNCNEMVEKLEQENPMNYGNVNAYKYKFKKFLTAVALGMKPATVWDGLDEATGGYIVVTKEGNVLAYHIYNRNYFEEYLLNNTKYDTASTSRHDFGEVYSENGEDFIKLNLQVRFR</sequence>
<dbReference type="InterPro" id="IPR019062">
    <property type="entry name" value="Restrct_endonuc_II_HpaII"/>
</dbReference>
<dbReference type="GO" id="GO:0004519">
    <property type="term" value="F:endonuclease activity"/>
    <property type="evidence" value="ECO:0007669"/>
    <property type="project" value="UniProtKB-KW"/>
</dbReference>
<dbReference type="AlphaFoldDB" id="I0R6J6"/>
<comment type="caution">
    <text evidence="1">The sequence shown here is derived from an EMBL/GenBank/DDBJ whole genome shotgun (WGS) entry which is preliminary data.</text>
</comment>
<protein>
    <submittedName>
        <fullName evidence="1">HpaII restriction endonuclease</fullName>
    </submittedName>
</protein>
<dbReference type="Pfam" id="PF09561">
    <property type="entry name" value="RE_HpaII"/>
    <property type="match status" value="1"/>
</dbReference>
<reference evidence="1 2" key="1">
    <citation type="submission" date="2012-03" db="EMBL/GenBank/DDBJ databases">
        <authorList>
            <person name="Durkin A.S."/>
            <person name="McCorrison J."/>
            <person name="Torralba M."/>
            <person name="Gillis M."/>
            <person name="Methe B."/>
            <person name="Sutton G."/>
            <person name="Nelson K.E."/>
        </authorList>
    </citation>
    <scope>NUCLEOTIDE SEQUENCE [LARGE SCALE GENOMIC DNA]</scope>
    <source>
        <strain evidence="1 2">F0468</strain>
    </source>
</reference>
<dbReference type="eggNOG" id="ENOG502Z803">
    <property type="taxonomic scope" value="Bacteria"/>
</dbReference>